<dbReference type="Proteomes" id="UP000325372">
    <property type="component" value="Unassembled WGS sequence"/>
</dbReference>
<keyword evidence="5 6" id="KW-0326">Glycosidase</keyword>
<comment type="function">
    <text evidence="6">Catalyzes the reversible cleavage of pseudouridine 5'-phosphate (PsiMP) to ribose 5-phosphate and uracil. Functions biologically in the cleavage direction, as part of a pseudouridine degradation pathway.</text>
</comment>
<feature type="active site" description="Proton donor" evidence="6">
    <location>
        <position position="28"/>
    </location>
</feature>
<dbReference type="AlphaFoldDB" id="A0A5N0TDT3"/>
<gene>
    <name evidence="6" type="primary">psuG</name>
    <name evidence="7" type="ORF">F3N42_09070</name>
</gene>
<evidence type="ECO:0000256" key="4">
    <source>
        <dbReference type="ARBA" id="ARBA00023239"/>
    </source>
</evidence>
<comment type="cofactor">
    <cofactor evidence="6">
        <name>Mn(2+)</name>
        <dbReference type="ChEBI" id="CHEBI:29035"/>
    </cofactor>
    <text evidence="6">Binds 1 Mn(2+) ion per subunit.</text>
</comment>
<organism evidence="7 8">
    <name type="scientific">Marinihelvus fidelis</name>
    <dbReference type="NCBI Taxonomy" id="2613842"/>
    <lineage>
        <taxon>Bacteria</taxon>
        <taxon>Pseudomonadati</taxon>
        <taxon>Pseudomonadota</taxon>
        <taxon>Gammaproteobacteria</taxon>
        <taxon>Chromatiales</taxon>
        <taxon>Wenzhouxiangellaceae</taxon>
        <taxon>Marinihelvus</taxon>
    </lineage>
</organism>
<comment type="caution">
    <text evidence="7">The sequence shown here is derived from an EMBL/GenBank/DDBJ whole genome shotgun (WGS) entry which is preliminary data.</text>
</comment>
<keyword evidence="3 6" id="KW-0464">Manganese</keyword>
<dbReference type="InterPro" id="IPR022830">
    <property type="entry name" value="Indigdn_synthA-like"/>
</dbReference>
<comment type="subunit">
    <text evidence="6">Homotrimer.</text>
</comment>
<dbReference type="InterPro" id="IPR007342">
    <property type="entry name" value="PsuG"/>
</dbReference>
<dbReference type="GO" id="GO:0004730">
    <property type="term" value="F:pseudouridylate synthase activity"/>
    <property type="evidence" value="ECO:0007669"/>
    <property type="project" value="UniProtKB-UniRule"/>
</dbReference>
<dbReference type="GO" id="GO:0046872">
    <property type="term" value="F:metal ion binding"/>
    <property type="evidence" value="ECO:0007669"/>
    <property type="project" value="UniProtKB-KW"/>
</dbReference>
<reference evidence="7 8" key="1">
    <citation type="submission" date="2019-09" db="EMBL/GenBank/DDBJ databases">
        <title>Wenzhouxiangella sp. Genome sequencing and assembly.</title>
        <authorList>
            <person name="Zhang R."/>
        </authorList>
    </citation>
    <scope>NUCLEOTIDE SEQUENCE [LARGE SCALE GENOMIC DNA]</scope>
    <source>
        <strain evidence="7 8">W260</strain>
    </source>
</reference>
<proteinExistence type="inferred from homology"/>
<evidence type="ECO:0000256" key="2">
    <source>
        <dbReference type="ARBA" id="ARBA00022801"/>
    </source>
</evidence>
<comment type="catalytic activity">
    <reaction evidence="6">
        <text>D-ribose 5-phosphate + uracil = psi-UMP + H2O</text>
        <dbReference type="Rhea" id="RHEA:18337"/>
        <dbReference type="ChEBI" id="CHEBI:15377"/>
        <dbReference type="ChEBI" id="CHEBI:17568"/>
        <dbReference type="ChEBI" id="CHEBI:58380"/>
        <dbReference type="ChEBI" id="CHEBI:78346"/>
        <dbReference type="EC" id="4.2.1.70"/>
    </reaction>
</comment>
<feature type="binding site" evidence="6">
    <location>
        <position position="110"/>
    </location>
    <ligand>
        <name>substrate</name>
    </ligand>
</feature>
<accession>A0A5N0TDT3</accession>
<dbReference type="GO" id="GO:0016798">
    <property type="term" value="F:hydrolase activity, acting on glycosyl bonds"/>
    <property type="evidence" value="ECO:0007669"/>
    <property type="project" value="UniProtKB-KW"/>
</dbReference>
<protein>
    <recommendedName>
        <fullName evidence="6">Pseudouridine-5'-phosphate glycosidase</fullName>
        <shortName evidence="6">PsiMP glycosidase</shortName>
        <ecNumber evidence="6">4.2.1.70</ecNumber>
    </recommendedName>
</protein>
<sequence>MSDKSLHLRTSEAVSAALNEGRPVVALESTIITHGLPAPHNLETARATEQAVIDAGVVPATIAIIDGRIHVGLDDAQLERLARAGEDVDKCSRRDLAAVLQRGGTAGTTVATTMIVAAMAGIRVFATGGIGGVHPGAHRSFDISADLKELARTPVAVVCAGPKSILDIGLTLEYLETHGVPVVTVGSDTLPAFYSRDSGFPASLRLDDPAAIADMLRLQWQLGLDGVVIANPIDAEYALGVKTMAQVNETAVREAIEAGVSGKALTPFLLARVEALTGGQSLQANQALIVSNARLAAEIARQL</sequence>
<feature type="binding site" evidence="6">
    <location>
        <begin position="144"/>
        <end position="146"/>
    </location>
    <ligand>
        <name>substrate</name>
    </ligand>
</feature>
<feature type="binding site" evidence="6">
    <location>
        <position position="90"/>
    </location>
    <ligand>
        <name>substrate</name>
    </ligand>
</feature>
<dbReference type="EMBL" id="VYXP01000005">
    <property type="protein sequence ID" value="KAA9131459.1"/>
    <property type="molecule type" value="Genomic_DNA"/>
</dbReference>
<dbReference type="SUPFAM" id="SSF110581">
    <property type="entry name" value="Indigoidine synthase A-like"/>
    <property type="match status" value="1"/>
</dbReference>
<dbReference type="PANTHER" id="PTHR42909:SF1">
    <property type="entry name" value="CARBOHYDRATE KINASE PFKB DOMAIN-CONTAINING PROTEIN"/>
    <property type="match status" value="1"/>
</dbReference>
<feature type="active site" description="Nucleophile" evidence="6">
    <location>
        <position position="163"/>
    </location>
</feature>
<keyword evidence="4 6" id="KW-0456">Lyase</keyword>
<comment type="similarity">
    <text evidence="6">Belongs to the pseudouridine-5'-phosphate glycosidase family.</text>
</comment>
<evidence type="ECO:0000256" key="3">
    <source>
        <dbReference type="ARBA" id="ARBA00023211"/>
    </source>
</evidence>
<dbReference type="Pfam" id="PF04227">
    <property type="entry name" value="Indigoidine_A"/>
    <property type="match status" value="1"/>
</dbReference>
<evidence type="ECO:0000256" key="5">
    <source>
        <dbReference type="ARBA" id="ARBA00023295"/>
    </source>
</evidence>
<dbReference type="PANTHER" id="PTHR42909">
    <property type="entry name" value="ZGC:136858"/>
    <property type="match status" value="1"/>
</dbReference>
<keyword evidence="2 6" id="KW-0378">Hydrolase</keyword>
<feature type="binding site" evidence="6">
    <location>
        <position position="142"/>
    </location>
    <ligand>
        <name>Mn(2+)</name>
        <dbReference type="ChEBI" id="CHEBI:29035"/>
    </ligand>
</feature>
<evidence type="ECO:0000256" key="1">
    <source>
        <dbReference type="ARBA" id="ARBA00022723"/>
    </source>
</evidence>
<keyword evidence="8" id="KW-1185">Reference proteome</keyword>
<keyword evidence="1 6" id="KW-0479">Metal-binding</keyword>
<name>A0A5N0TDT3_9GAMM</name>
<dbReference type="HAMAP" id="MF_01876">
    <property type="entry name" value="PsiMP_glycosidase"/>
    <property type="match status" value="1"/>
</dbReference>
<dbReference type="GO" id="GO:0005737">
    <property type="term" value="C:cytoplasm"/>
    <property type="evidence" value="ECO:0007669"/>
    <property type="project" value="TreeGrafter"/>
</dbReference>
<dbReference type="Gene3D" id="3.40.1790.10">
    <property type="entry name" value="Indigoidine synthase domain"/>
    <property type="match status" value="1"/>
</dbReference>
<evidence type="ECO:0000313" key="8">
    <source>
        <dbReference type="Proteomes" id="UP000325372"/>
    </source>
</evidence>
<evidence type="ECO:0000256" key="6">
    <source>
        <dbReference type="HAMAP-Rule" id="MF_01876"/>
    </source>
</evidence>
<dbReference type="RefSeq" id="WP_150864109.1">
    <property type="nucleotide sequence ID" value="NZ_VYXP01000005.1"/>
</dbReference>
<dbReference type="EC" id="4.2.1.70" evidence="6"/>
<dbReference type="GO" id="GO:0046113">
    <property type="term" value="P:nucleobase catabolic process"/>
    <property type="evidence" value="ECO:0007669"/>
    <property type="project" value="UniProtKB-UniRule"/>
</dbReference>
<evidence type="ECO:0000313" key="7">
    <source>
        <dbReference type="EMBL" id="KAA9131459.1"/>
    </source>
</evidence>